<feature type="binding site" evidence="6">
    <location>
        <position position="40"/>
    </location>
    <ligand>
        <name>(2E)-4-hydroxy-3-methylbut-2-enyl diphosphate</name>
        <dbReference type="ChEBI" id="CHEBI:128753"/>
    </ligand>
</feature>
<dbReference type="GO" id="GO:0051745">
    <property type="term" value="F:4-hydroxy-3-methylbut-2-enyl diphosphate reductase activity"/>
    <property type="evidence" value="ECO:0007669"/>
    <property type="project" value="UniProtKB-UniRule"/>
</dbReference>
<dbReference type="UniPathway" id="UPA00059">
    <property type="reaction ID" value="UER00105"/>
</dbReference>
<dbReference type="CDD" id="cd05688">
    <property type="entry name" value="S1_RPS1_repeat_ec3"/>
    <property type="match status" value="1"/>
</dbReference>
<dbReference type="GO" id="GO:0019288">
    <property type="term" value="P:isopentenyl diphosphate biosynthetic process, methylerythritol 4-phosphate pathway"/>
    <property type="evidence" value="ECO:0007669"/>
    <property type="project" value="UniProtKB-UniRule"/>
</dbReference>
<feature type="domain" description="S1 motif" evidence="7">
    <location>
        <begin position="298"/>
        <end position="367"/>
    </location>
</feature>
<comment type="pathway">
    <text evidence="6">Isoprenoid biosynthesis; dimethylallyl diphosphate biosynthesis; dimethylallyl diphosphate from (2E)-4-hydroxy-3-methylbutenyl diphosphate: step 1/1.</text>
</comment>
<dbReference type="HAMAP" id="MF_00191">
    <property type="entry name" value="IspH"/>
    <property type="match status" value="1"/>
</dbReference>
<dbReference type="Gene3D" id="3.40.50.11270">
    <property type="match status" value="1"/>
</dbReference>
<evidence type="ECO:0000313" key="8">
    <source>
        <dbReference type="EMBL" id="TFZ39779.1"/>
    </source>
</evidence>
<keyword evidence="9" id="KW-1185">Reference proteome</keyword>
<dbReference type="InterPro" id="IPR012340">
    <property type="entry name" value="NA-bd_OB-fold"/>
</dbReference>
<dbReference type="Pfam" id="PF02401">
    <property type="entry name" value="LYTB"/>
    <property type="match status" value="1"/>
</dbReference>
<dbReference type="GO" id="GO:0005737">
    <property type="term" value="C:cytoplasm"/>
    <property type="evidence" value="ECO:0007669"/>
    <property type="project" value="UniProtKB-ARBA"/>
</dbReference>
<evidence type="ECO:0000256" key="4">
    <source>
        <dbReference type="ARBA" id="ARBA00023014"/>
    </source>
</evidence>
<feature type="binding site" evidence="6">
    <location>
        <position position="12"/>
    </location>
    <ligand>
        <name>[4Fe-4S] cluster</name>
        <dbReference type="ChEBI" id="CHEBI:49883"/>
    </ligand>
</feature>
<comment type="function">
    <text evidence="6">Catalyzes the conversion of 1-hydroxy-2-methyl-2-(E)-butenyl 4-diphosphate (HMBPP) into a mixture of isopentenyl diphosphate (IPP) and dimethylallyl diphosphate (DMAPP). Acts in the terminal step of the DOXP/MEP pathway for isoprenoid precursor biosynthesis.</text>
</comment>
<feature type="binding site" evidence="6">
    <location>
        <position position="191"/>
    </location>
    <ligand>
        <name>[4Fe-4S] cluster</name>
        <dbReference type="ChEBI" id="CHEBI:49883"/>
    </ligand>
</feature>
<dbReference type="CDD" id="cd04465">
    <property type="entry name" value="S1_RPS1_repeat_ec2_hs2"/>
    <property type="match status" value="1"/>
</dbReference>
<feature type="binding site" evidence="6">
    <location>
        <position position="125"/>
    </location>
    <ligand>
        <name>(2E)-4-hydroxy-3-methylbut-2-enyl diphosphate</name>
        <dbReference type="ChEBI" id="CHEBI:128753"/>
    </ligand>
</feature>
<evidence type="ECO:0000256" key="1">
    <source>
        <dbReference type="ARBA" id="ARBA00022485"/>
    </source>
</evidence>
<keyword evidence="8" id="KW-0689">Ribosomal protein</keyword>
<dbReference type="CDD" id="cd05687">
    <property type="entry name" value="S1_RPS1_repeat_ec1_hs1"/>
    <property type="match status" value="1"/>
</dbReference>
<dbReference type="PANTHER" id="PTHR30426:SF0">
    <property type="entry name" value="4-HYDROXY-3-METHYLBUT-2-ENYL DIPHOSPHATE REDUCTASE"/>
    <property type="match status" value="1"/>
</dbReference>
<dbReference type="FunFam" id="2.40.50.140:FF:000103">
    <property type="entry name" value="protein RRP5 homolog"/>
    <property type="match status" value="1"/>
</dbReference>
<dbReference type="Pfam" id="PF00575">
    <property type="entry name" value="S1"/>
    <property type="match status" value="4"/>
</dbReference>
<accession>A0A4Z0D566</accession>
<comment type="catalytic activity">
    <reaction evidence="6">
        <text>isopentenyl diphosphate + 2 oxidized [2Fe-2S]-[ferredoxin] + H2O = (2E)-4-hydroxy-3-methylbut-2-enyl diphosphate + 2 reduced [2Fe-2S]-[ferredoxin] + 2 H(+)</text>
        <dbReference type="Rhea" id="RHEA:24488"/>
        <dbReference type="Rhea" id="RHEA-COMP:10000"/>
        <dbReference type="Rhea" id="RHEA-COMP:10001"/>
        <dbReference type="ChEBI" id="CHEBI:15377"/>
        <dbReference type="ChEBI" id="CHEBI:15378"/>
        <dbReference type="ChEBI" id="CHEBI:33737"/>
        <dbReference type="ChEBI" id="CHEBI:33738"/>
        <dbReference type="ChEBI" id="CHEBI:128753"/>
        <dbReference type="ChEBI" id="CHEBI:128769"/>
        <dbReference type="EC" id="1.17.7.4"/>
    </reaction>
</comment>
<dbReference type="GO" id="GO:0046872">
    <property type="term" value="F:metal ion binding"/>
    <property type="evidence" value="ECO:0007669"/>
    <property type="project" value="UniProtKB-KW"/>
</dbReference>
<feature type="binding site" evidence="6">
    <location>
        <position position="220"/>
    </location>
    <ligand>
        <name>isopentenyl diphosphate</name>
        <dbReference type="ChEBI" id="CHEBI:128769"/>
    </ligand>
</feature>
<dbReference type="GO" id="GO:0016114">
    <property type="term" value="P:terpenoid biosynthetic process"/>
    <property type="evidence" value="ECO:0007669"/>
    <property type="project" value="UniProtKB-UniRule"/>
</dbReference>
<organism evidence="8 9">
    <name type="scientific">Soehngenia longivitae</name>
    <dbReference type="NCBI Taxonomy" id="2562294"/>
    <lineage>
        <taxon>Bacteria</taxon>
        <taxon>Bacillati</taxon>
        <taxon>Bacillota</taxon>
        <taxon>Tissierellia</taxon>
        <taxon>Tissierellales</taxon>
        <taxon>Tissierellaceae</taxon>
        <taxon>Soehngenia</taxon>
    </lineage>
</organism>
<feature type="binding site" evidence="6">
    <location>
        <position position="75"/>
    </location>
    <ligand>
        <name>(2E)-4-hydroxy-3-methylbut-2-enyl diphosphate</name>
        <dbReference type="ChEBI" id="CHEBI:128753"/>
    </ligand>
</feature>
<keyword evidence="4 6" id="KW-0411">Iron-sulfur</keyword>
<gene>
    <name evidence="6" type="primary">ispH</name>
    <name evidence="8" type="ORF">E4100_07025</name>
</gene>
<feature type="binding site" evidence="6">
    <location>
        <position position="220"/>
    </location>
    <ligand>
        <name>(2E)-4-hydroxy-3-methylbut-2-enyl diphosphate</name>
        <dbReference type="ChEBI" id="CHEBI:128753"/>
    </ligand>
</feature>
<feature type="binding site" evidence="6">
    <location>
        <position position="263"/>
    </location>
    <ligand>
        <name>dimethylallyl diphosphate</name>
        <dbReference type="ChEBI" id="CHEBI:57623"/>
    </ligand>
</feature>
<keyword evidence="6 8" id="KW-0560">Oxidoreductase</keyword>
<evidence type="ECO:0000256" key="6">
    <source>
        <dbReference type="HAMAP-Rule" id="MF_00191"/>
    </source>
</evidence>
<dbReference type="NCBIfam" id="TIGR00216">
    <property type="entry name" value="ispH_lytB"/>
    <property type="match status" value="1"/>
</dbReference>
<feature type="binding site" evidence="6">
    <location>
        <position position="219"/>
    </location>
    <ligand>
        <name>isopentenyl diphosphate</name>
        <dbReference type="ChEBI" id="CHEBI:128769"/>
    </ligand>
</feature>
<reference evidence="8 9" key="1">
    <citation type="submission" date="2019-03" db="EMBL/GenBank/DDBJ databases">
        <title>Draft genome sequence data and analysis of a Fermenting Bacterium, Soehngenia longevitae strain 1933PT, isolated from petroleum reservoir in Azerbaijan.</title>
        <authorList>
            <person name="Grouzdev D.S."/>
            <person name="Bidzhieva S.K."/>
            <person name="Sokolova D.S."/>
            <person name="Tourova T.P."/>
            <person name="Poltaraus A.B."/>
            <person name="Nazina T.N."/>
        </authorList>
    </citation>
    <scope>NUCLEOTIDE SEQUENCE [LARGE SCALE GENOMIC DNA]</scope>
    <source>
        <strain evidence="8 9">1933P</strain>
    </source>
</reference>
<feature type="binding site" evidence="6">
    <location>
        <position position="220"/>
    </location>
    <ligand>
        <name>dimethylallyl diphosphate</name>
        <dbReference type="ChEBI" id="CHEBI:57623"/>
    </ligand>
</feature>
<dbReference type="CDD" id="cd13944">
    <property type="entry name" value="lytB_ispH"/>
    <property type="match status" value="1"/>
</dbReference>
<dbReference type="PRINTS" id="PR00681">
    <property type="entry name" value="RIBOSOMALS1"/>
</dbReference>
<comment type="similarity">
    <text evidence="6">Belongs to the IspH family.</text>
</comment>
<dbReference type="Proteomes" id="UP000298381">
    <property type="component" value="Unassembled WGS sequence"/>
</dbReference>
<dbReference type="InterPro" id="IPR003451">
    <property type="entry name" value="LytB/IspH"/>
</dbReference>
<feature type="binding site" evidence="6">
    <location>
        <position position="75"/>
    </location>
    <ligand>
        <name>dimethylallyl diphosphate</name>
        <dbReference type="ChEBI" id="CHEBI:57623"/>
    </ligand>
</feature>
<dbReference type="InterPro" id="IPR035104">
    <property type="entry name" value="Ribosomal_protein_S1-like"/>
</dbReference>
<evidence type="ECO:0000259" key="7">
    <source>
        <dbReference type="PROSITE" id="PS50126"/>
    </source>
</evidence>
<dbReference type="GO" id="GO:0003729">
    <property type="term" value="F:mRNA binding"/>
    <property type="evidence" value="ECO:0007669"/>
    <property type="project" value="UniProtKB-ARBA"/>
</dbReference>
<dbReference type="EMBL" id="SRIB01000009">
    <property type="protein sequence ID" value="TFZ39779.1"/>
    <property type="molecule type" value="Genomic_DNA"/>
</dbReference>
<evidence type="ECO:0000256" key="5">
    <source>
        <dbReference type="ARBA" id="ARBA00025604"/>
    </source>
</evidence>
<keyword evidence="2 6" id="KW-0479">Metal-binding</keyword>
<dbReference type="InterPro" id="IPR003029">
    <property type="entry name" value="S1_domain"/>
</dbReference>
<feature type="binding site" evidence="6">
    <location>
        <position position="219"/>
    </location>
    <ligand>
        <name>(2E)-4-hydroxy-3-methylbut-2-enyl diphosphate</name>
        <dbReference type="ChEBI" id="CHEBI:128753"/>
    </ligand>
</feature>
<feature type="binding site" evidence="6">
    <location>
        <position position="219"/>
    </location>
    <ligand>
        <name>dimethylallyl diphosphate</name>
        <dbReference type="ChEBI" id="CHEBI:57623"/>
    </ligand>
</feature>
<feature type="binding site" evidence="6">
    <location>
        <position position="221"/>
    </location>
    <ligand>
        <name>dimethylallyl diphosphate</name>
        <dbReference type="ChEBI" id="CHEBI:57623"/>
    </ligand>
</feature>
<evidence type="ECO:0000256" key="3">
    <source>
        <dbReference type="ARBA" id="ARBA00023004"/>
    </source>
</evidence>
<feature type="binding site" evidence="6">
    <location>
        <position position="263"/>
    </location>
    <ligand>
        <name>(2E)-4-hydroxy-3-methylbut-2-enyl diphosphate</name>
        <dbReference type="ChEBI" id="CHEBI:128753"/>
    </ligand>
</feature>
<feature type="domain" description="S1 motif" evidence="7">
    <location>
        <begin position="557"/>
        <end position="626"/>
    </location>
</feature>
<dbReference type="PANTHER" id="PTHR30426">
    <property type="entry name" value="4-HYDROXY-3-METHYLBUT-2-ENYL DIPHOSPHATE REDUCTASE"/>
    <property type="match status" value="1"/>
</dbReference>
<feature type="binding site" evidence="6">
    <location>
        <position position="221"/>
    </location>
    <ligand>
        <name>(2E)-4-hydroxy-3-methylbut-2-enyl diphosphate</name>
        <dbReference type="ChEBI" id="CHEBI:128753"/>
    </ligand>
</feature>
<dbReference type="SUPFAM" id="SSF50249">
    <property type="entry name" value="Nucleic acid-binding proteins"/>
    <property type="match status" value="4"/>
</dbReference>
<feature type="active site" description="Proton donor" evidence="6">
    <location>
        <position position="127"/>
    </location>
</feature>
<dbReference type="GO" id="GO:0005840">
    <property type="term" value="C:ribosome"/>
    <property type="evidence" value="ECO:0007669"/>
    <property type="project" value="UniProtKB-KW"/>
</dbReference>
<sequence length="638" mass="71685">MEVIISKNAGFCFGVERAINTALKTIENEEIVYSYGPLVHNQQVVDYLEDKGIITVDSIEGLMGKDTGAVIIRSHGLPKHTIEEIEKLGFKIVDCTCPFVKSVHNKVSEYSSKGYNIIIVGDKDHPEVIGINGWCDNQAYIVNTIEDAKNLDFMDKICIVSQTTNNIDKFTEISKIVEEKANEAIIFNTICNATRLRQESVAELAKQVDAMIVLGGNNSSNTKKLADISRIYNDNVYLLESISEISLQELNKFNKIGITAGASTPDWIIKEAVRVMENFNKDEMMEAIDSSFKRINRGDVLKGTVLYVTNNEVMVNINYKSDGIIQKEELSKDSNVNPKDIFKVGDEIDVYVLKLDDGEGNVVLSTKRVEYLKDWEKLEDKFKNDEIVEAKVKNVVKGGLIASINGINGFIPASQISVKFVKDLNQFVGKILKCKIIDFDVEKKKLILSSKAVEKEEKDKKKKDLWENIHENDIIKGRVQRITDFGAFVDVGGVDGLIHISDMAWYRIKHPSEVLKEGQEVEVKVLSIDQEKGKISLGLKQTLQEPWEEFIQNYKVGDVIEGEIVNLLDFGAFVRLINGVDGLLHVSQISNDHIEKPSDVLKIGDKIKVEIVDIDEENKKVNLSHKNVENNINNSSEE</sequence>
<feature type="binding site" evidence="6">
    <location>
        <position position="125"/>
    </location>
    <ligand>
        <name>isopentenyl diphosphate</name>
        <dbReference type="ChEBI" id="CHEBI:128769"/>
    </ligand>
</feature>
<comment type="catalytic activity">
    <reaction evidence="6">
        <text>dimethylallyl diphosphate + 2 oxidized [2Fe-2S]-[ferredoxin] + H2O = (2E)-4-hydroxy-3-methylbut-2-enyl diphosphate + 2 reduced [2Fe-2S]-[ferredoxin] + 2 H(+)</text>
        <dbReference type="Rhea" id="RHEA:24825"/>
        <dbReference type="Rhea" id="RHEA-COMP:10000"/>
        <dbReference type="Rhea" id="RHEA-COMP:10001"/>
        <dbReference type="ChEBI" id="CHEBI:15377"/>
        <dbReference type="ChEBI" id="CHEBI:15378"/>
        <dbReference type="ChEBI" id="CHEBI:33737"/>
        <dbReference type="ChEBI" id="CHEBI:33738"/>
        <dbReference type="ChEBI" id="CHEBI:57623"/>
        <dbReference type="ChEBI" id="CHEBI:128753"/>
        <dbReference type="EC" id="1.17.7.4"/>
    </reaction>
</comment>
<dbReference type="GO" id="GO:0050992">
    <property type="term" value="P:dimethylallyl diphosphate biosynthetic process"/>
    <property type="evidence" value="ECO:0007669"/>
    <property type="project" value="UniProtKB-UniRule"/>
</dbReference>
<proteinExistence type="inferred from homology"/>
<feature type="binding site" evidence="6">
    <location>
        <position position="263"/>
    </location>
    <ligand>
        <name>isopentenyl diphosphate</name>
        <dbReference type="ChEBI" id="CHEBI:128769"/>
    </ligand>
</feature>
<protein>
    <recommendedName>
        <fullName evidence="6">4-hydroxy-3-methylbut-2-enyl diphosphate reductase</fullName>
        <shortName evidence="6">HMBPP reductase</shortName>
        <ecNumber evidence="6">1.17.7.4</ecNumber>
    </recommendedName>
</protein>
<comment type="pathway">
    <text evidence="6">Isoprenoid biosynthesis; isopentenyl diphosphate biosynthesis via DXP pathway; isopentenyl diphosphate from 1-deoxy-D-xylulose 5-phosphate: step 6/6.</text>
</comment>
<feature type="binding site" evidence="6">
    <location>
        <position position="221"/>
    </location>
    <ligand>
        <name>isopentenyl diphosphate</name>
        <dbReference type="ChEBI" id="CHEBI:128769"/>
    </ligand>
</feature>
<feature type="binding site" evidence="6">
    <location>
        <position position="163"/>
    </location>
    <ligand>
        <name>(2E)-4-hydroxy-3-methylbut-2-enyl diphosphate</name>
        <dbReference type="ChEBI" id="CHEBI:128753"/>
    </ligand>
</feature>
<dbReference type="SMART" id="SM00316">
    <property type="entry name" value="S1"/>
    <property type="match status" value="4"/>
</dbReference>
<dbReference type="OrthoDB" id="9804077at2"/>
<evidence type="ECO:0000313" key="9">
    <source>
        <dbReference type="Proteomes" id="UP000298381"/>
    </source>
</evidence>
<dbReference type="PROSITE" id="PS50126">
    <property type="entry name" value="S1"/>
    <property type="match status" value="4"/>
</dbReference>
<feature type="binding site" evidence="6">
    <location>
        <position position="75"/>
    </location>
    <ligand>
        <name>isopentenyl diphosphate</name>
        <dbReference type="ChEBI" id="CHEBI:128769"/>
    </ligand>
</feature>
<comment type="cofactor">
    <cofactor evidence="6">
        <name>[4Fe-4S] cluster</name>
        <dbReference type="ChEBI" id="CHEBI:49883"/>
    </cofactor>
    <text evidence="6">Binds 1 [4Fe-4S] cluster per subunit.</text>
</comment>
<keyword evidence="8" id="KW-0687">Ribonucleoprotein</keyword>
<dbReference type="NCBIfam" id="NF005208">
    <property type="entry name" value="PRK06676.1"/>
    <property type="match status" value="1"/>
</dbReference>
<feature type="domain" description="S1 motif" evidence="7">
    <location>
        <begin position="385"/>
        <end position="451"/>
    </location>
</feature>
<dbReference type="NCBIfam" id="NF002187">
    <property type="entry name" value="PRK01045.1-1"/>
    <property type="match status" value="1"/>
</dbReference>
<dbReference type="NCBIfam" id="NF000907">
    <property type="entry name" value="PRK00087.1"/>
    <property type="match status" value="1"/>
</dbReference>
<evidence type="ECO:0000256" key="2">
    <source>
        <dbReference type="ARBA" id="ARBA00022723"/>
    </source>
</evidence>
<comment type="caution">
    <text evidence="8">The sequence shown here is derived from an EMBL/GenBank/DDBJ whole genome shotgun (WGS) entry which is preliminary data.</text>
</comment>
<dbReference type="GO" id="GO:0051539">
    <property type="term" value="F:4 iron, 4 sulfur cluster binding"/>
    <property type="evidence" value="ECO:0007669"/>
    <property type="project" value="UniProtKB-UniRule"/>
</dbReference>
<dbReference type="AlphaFoldDB" id="A0A4Z0D566"/>
<feature type="domain" description="S1 motif" evidence="7">
    <location>
        <begin position="472"/>
        <end position="540"/>
    </location>
</feature>
<feature type="binding site" evidence="6">
    <location>
        <position position="40"/>
    </location>
    <ligand>
        <name>isopentenyl diphosphate</name>
        <dbReference type="ChEBI" id="CHEBI:128769"/>
    </ligand>
</feature>
<keyword evidence="3 6" id="KW-0408">Iron</keyword>
<dbReference type="UniPathway" id="UPA00056">
    <property type="reaction ID" value="UER00097"/>
</dbReference>
<comment type="function">
    <text evidence="5">Binds mRNA; thus facilitating recognition of the initiation point. It is needed to translate mRNA with a short Shine-Dalgarno (SD) purine-rich sequence.</text>
</comment>
<feature type="binding site" evidence="6">
    <location>
        <position position="97"/>
    </location>
    <ligand>
        <name>[4Fe-4S] cluster</name>
        <dbReference type="ChEBI" id="CHEBI:49883"/>
    </ligand>
</feature>
<feature type="binding site" evidence="6">
    <location>
        <position position="125"/>
    </location>
    <ligand>
        <name>dimethylallyl diphosphate</name>
        <dbReference type="ChEBI" id="CHEBI:57623"/>
    </ligand>
</feature>
<dbReference type="Gene3D" id="2.40.50.140">
    <property type="entry name" value="Nucleic acid-binding proteins"/>
    <property type="match status" value="4"/>
</dbReference>
<dbReference type="Gene3D" id="3.40.1010.20">
    <property type="entry name" value="4-hydroxy-3-methylbut-2-enyl diphosphate reductase, catalytic domain"/>
    <property type="match status" value="2"/>
</dbReference>
<keyword evidence="1 6" id="KW-0004">4Fe-4S</keyword>
<dbReference type="EC" id="1.17.7.4" evidence="6"/>
<dbReference type="RefSeq" id="WP_135271331.1">
    <property type="nucleotide sequence ID" value="NZ_SRIB01000009.1"/>
</dbReference>
<dbReference type="FunFam" id="2.40.50.140:FF:000051">
    <property type="entry name" value="RNA-binding transcriptional accessory protein"/>
    <property type="match status" value="1"/>
</dbReference>
<feature type="binding site" evidence="6">
    <location>
        <position position="40"/>
    </location>
    <ligand>
        <name>dimethylallyl diphosphate</name>
        <dbReference type="ChEBI" id="CHEBI:57623"/>
    </ligand>
</feature>
<keyword evidence="6" id="KW-0414">Isoprene biosynthesis</keyword>
<name>A0A4Z0D566_9FIRM</name>